<organism evidence="2 3">
    <name type="scientific">Achlya hypogyna</name>
    <name type="common">Oomycete</name>
    <name type="synonym">Protoachlya hypogyna</name>
    <dbReference type="NCBI Taxonomy" id="1202772"/>
    <lineage>
        <taxon>Eukaryota</taxon>
        <taxon>Sar</taxon>
        <taxon>Stramenopiles</taxon>
        <taxon>Oomycota</taxon>
        <taxon>Saprolegniomycetes</taxon>
        <taxon>Saprolegniales</taxon>
        <taxon>Achlyaceae</taxon>
        <taxon>Achlya</taxon>
    </lineage>
</organism>
<dbReference type="PANTHER" id="PTHR24114:SF2">
    <property type="entry name" value="F-BOX DOMAIN-CONTAINING PROTEIN-RELATED"/>
    <property type="match status" value="1"/>
</dbReference>
<dbReference type="EMBL" id="JNBR01000417">
    <property type="protein sequence ID" value="OQR93287.1"/>
    <property type="molecule type" value="Genomic_DNA"/>
</dbReference>
<evidence type="ECO:0000256" key="1">
    <source>
        <dbReference type="SAM" id="MobiDB-lite"/>
    </source>
</evidence>
<feature type="region of interest" description="Disordered" evidence="1">
    <location>
        <begin position="97"/>
        <end position="128"/>
    </location>
</feature>
<sequence length="946" mass="103208">MAVKLGLRAPVEKKSTYHDNASELFSTVPGIPVVARRRAPRLRSNSTFMELMIHKGPTLPVTKTSLPISPPVDTVPVQPAKRAMVSMGNVYAKNQVVPLPRGNQAPPSREAVSSRHEDRRLSHEPVGPRALTPASLFAEKCYHMQLVPEPIIKRAREKCRDGRLNLSSYSIGDQLLTALSESLTSIDTLTSINLRANRLTDASMRTFMPALLNSSVRELDLSWNSLGLPGIVHLLPLLTASQSPLLELNLENNLLGDKPIVVLANALSEAQHLTRLNLSRCNIGHQGAVSLGNALKYCLSLLELHLSWNKIRGAGAAHLAYGLQHCTSVHTLDLSWNSFGSLTSTDALRALCDALQANKVLTHLDLSHNRLGASDAVALGTALATNTTLRGLHLAGNDLDVDSYGFVLPDATPNDPALAHIFTRIGAGTHVDQGIGWDKRSTCWICEHWVETRLVWKQGKTRPAEVLLRAEFDYWKPHRLFPSTHDPTQWEIYRMVPPGSAQFFFVVDDVPVTTELHVSQSFVPRVWGGIGNRPCGLVLPAHATVNVVSVDAADAETTATVARPRCATPTPGRVDDWFAKSVFAGYRQDTASVLSEAFDADWASSRLGKIAKDPLEVDALKAYLATQFSLLKGVFRQYATCGGSDPFTLGSNAFTDFIADCDIVDANTCTRAEVEMCFISASSSGPKIKWNTRRNLFRFQFLEAVVTLAISKYLKSKRASTVVEAVTLLLNQHISPHATWHDAQAYRGPTLHTPGLDAVFKDHLSVLKELFAMFAGSIDLTKGAETRGKRLSATEFMAICEQGLLVDEGLATRDVKLALVRAKETEVLDTTGDGEEWKKLGFSEFLEACARIADAKDLGPFHTRVKSAVYAFGASPSEVAAYDFLQVHSSKAKDWAPQTGVLQLKLPVVLKLLCLPVAKARKISIAPLLLKQISIVANKVAGVTAI</sequence>
<proteinExistence type="predicted"/>
<evidence type="ECO:0000313" key="3">
    <source>
        <dbReference type="Proteomes" id="UP000243579"/>
    </source>
</evidence>
<dbReference type="OrthoDB" id="120976at2759"/>
<dbReference type="Gene3D" id="1.10.238.10">
    <property type="entry name" value="EF-hand"/>
    <property type="match status" value="1"/>
</dbReference>
<dbReference type="InterPro" id="IPR032675">
    <property type="entry name" value="LRR_dom_sf"/>
</dbReference>
<gene>
    <name evidence="2" type="ORF">ACHHYP_02735</name>
</gene>
<dbReference type="SUPFAM" id="SSF52047">
    <property type="entry name" value="RNI-like"/>
    <property type="match status" value="1"/>
</dbReference>
<keyword evidence="3" id="KW-1185">Reference proteome</keyword>
<dbReference type="PANTHER" id="PTHR24114">
    <property type="entry name" value="LEUCINE RICH REPEAT FAMILY PROTEIN"/>
    <property type="match status" value="1"/>
</dbReference>
<name>A0A1V9Z5U7_ACHHY</name>
<comment type="caution">
    <text evidence="2">The sequence shown here is derived from an EMBL/GenBank/DDBJ whole genome shotgun (WGS) entry which is preliminary data.</text>
</comment>
<dbReference type="AlphaFoldDB" id="A0A1V9Z5U7"/>
<dbReference type="Proteomes" id="UP000243579">
    <property type="component" value="Unassembled WGS sequence"/>
</dbReference>
<evidence type="ECO:0000313" key="2">
    <source>
        <dbReference type="EMBL" id="OQR93287.1"/>
    </source>
</evidence>
<dbReference type="SMART" id="SM00368">
    <property type="entry name" value="LRR_RI"/>
    <property type="match status" value="6"/>
</dbReference>
<dbReference type="InterPro" id="IPR001611">
    <property type="entry name" value="Leu-rich_rpt"/>
</dbReference>
<protein>
    <submittedName>
        <fullName evidence="2">Uncharacterized protein</fullName>
    </submittedName>
</protein>
<feature type="compositionally biased region" description="Basic and acidic residues" evidence="1">
    <location>
        <begin position="112"/>
        <end position="123"/>
    </location>
</feature>
<dbReference type="InterPro" id="IPR052394">
    <property type="entry name" value="LRR-containing"/>
</dbReference>
<accession>A0A1V9Z5U7</accession>
<dbReference type="STRING" id="1202772.A0A1V9Z5U7"/>
<dbReference type="Gene3D" id="3.80.10.10">
    <property type="entry name" value="Ribonuclease Inhibitor"/>
    <property type="match status" value="1"/>
</dbReference>
<reference evidence="2 3" key="1">
    <citation type="journal article" date="2014" name="Genome Biol. Evol.">
        <title>The secreted proteins of Achlya hypogyna and Thraustotheca clavata identify the ancestral oomycete secretome and reveal gene acquisitions by horizontal gene transfer.</title>
        <authorList>
            <person name="Misner I."/>
            <person name="Blouin N."/>
            <person name="Leonard G."/>
            <person name="Richards T.A."/>
            <person name="Lane C.E."/>
        </authorList>
    </citation>
    <scope>NUCLEOTIDE SEQUENCE [LARGE SCALE GENOMIC DNA]</scope>
    <source>
        <strain evidence="2 3">ATCC 48635</strain>
    </source>
</reference>
<dbReference type="Pfam" id="PF13516">
    <property type="entry name" value="LRR_6"/>
    <property type="match status" value="5"/>
</dbReference>